<feature type="transmembrane region" description="Helical" evidence="1">
    <location>
        <begin position="472"/>
        <end position="491"/>
    </location>
</feature>
<protein>
    <submittedName>
        <fullName evidence="2">Uncharacterized protein</fullName>
    </submittedName>
</protein>
<keyword evidence="1" id="KW-0472">Membrane</keyword>
<evidence type="ECO:0000256" key="1">
    <source>
        <dbReference type="SAM" id="Phobius"/>
    </source>
</evidence>
<evidence type="ECO:0000313" key="3">
    <source>
        <dbReference type="Proteomes" id="UP000807342"/>
    </source>
</evidence>
<gene>
    <name evidence="2" type="ORF">P691DRAFT_791325</name>
</gene>
<dbReference type="EMBL" id="MU151904">
    <property type="protein sequence ID" value="KAF9441455.1"/>
    <property type="molecule type" value="Genomic_DNA"/>
</dbReference>
<reference evidence="2" key="1">
    <citation type="submission" date="2020-11" db="EMBL/GenBank/DDBJ databases">
        <authorList>
            <consortium name="DOE Joint Genome Institute"/>
            <person name="Ahrendt S."/>
            <person name="Riley R."/>
            <person name="Andreopoulos W."/>
            <person name="Labutti K."/>
            <person name="Pangilinan J."/>
            <person name="Ruiz-Duenas F.J."/>
            <person name="Barrasa J.M."/>
            <person name="Sanchez-Garcia M."/>
            <person name="Camarero S."/>
            <person name="Miyauchi S."/>
            <person name="Serrano A."/>
            <person name="Linde D."/>
            <person name="Babiker R."/>
            <person name="Drula E."/>
            <person name="Ayuso-Fernandez I."/>
            <person name="Pacheco R."/>
            <person name="Padilla G."/>
            <person name="Ferreira P."/>
            <person name="Barriuso J."/>
            <person name="Kellner H."/>
            <person name="Castanera R."/>
            <person name="Alfaro M."/>
            <person name="Ramirez L."/>
            <person name="Pisabarro A.G."/>
            <person name="Kuo A."/>
            <person name="Tritt A."/>
            <person name="Lipzen A."/>
            <person name="He G."/>
            <person name="Yan M."/>
            <person name="Ng V."/>
            <person name="Cullen D."/>
            <person name="Martin F."/>
            <person name="Rosso M.-N."/>
            <person name="Henrissat B."/>
            <person name="Hibbett D."/>
            <person name="Martinez A.T."/>
            <person name="Grigoriev I.V."/>
        </authorList>
    </citation>
    <scope>NUCLEOTIDE SEQUENCE</scope>
    <source>
        <strain evidence="2">MF-IS2</strain>
    </source>
</reference>
<dbReference type="Proteomes" id="UP000807342">
    <property type="component" value="Unassembled WGS sequence"/>
</dbReference>
<name>A0A9P5X183_9AGAR</name>
<accession>A0A9P5X183</accession>
<sequence>MVLEFGFLGLAYRCLVKPIPIYPPPSTSPTETKAIVTVLAVIWHTLAAFVVKDIILCVFGAECMEQYYRTGRLEPEKTDTVSRITTGLLVQISYFLTAQPTVEYRLAFVLALFLMVLGPLGPSVISPGSSPMTRSQEIRIANLTMTKTIMSFSQRPASSRASLIAQMELVEGKPFGYATGNNSGRLLVPWPEPGLQTRPEIYSYETDVVVYDYNCRWNNFSVSYKVPTLPDFRLQGVQVGDMDDLWSTWSSGIVDPTKSITPLAYPDSGRLPNETVSLSAFVFIADDGSDSDGTYVSPMDLVGTNTSGPYQGQSNFVSVASVLLCDPQFEIKKAWVMLSQGQLNATVLQNSSLIGNIPKSAAAAIFSQGLLNTLGSDFDDYGVGTVAGLTFLENDTSDIFPNATSQPRPFPLTEINQKMNQVIQSAAKAYISGYSTRHEGEGPDGLDPNFFWINRTASVDYQQTSLVSSAPFLVALGVLDAGITITLLILVRSVNTASMQLFSLQTLESVYHEGHRGRRGSPIVMWSHGA</sequence>
<keyword evidence="3" id="KW-1185">Reference proteome</keyword>
<keyword evidence="1" id="KW-1133">Transmembrane helix</keyword>
<evidence type="ECO:0000313" key="2">
    <source>
        <dbReference type="EMBL" id="KAF9441455.1"/>
    </source>
</evidence>
<keyword evidence="1" id="KW-0812">Transmembrane</keyword>
<comment type="caution">
    <text evidence="2">The sequence shown here is derived from an EMBL/GenBank/DDBJ whole genome shotgun (WGS) entry which is preliminary data.</text>
</comment>
<proteinExistence type="predicted"/>
<organism evidence="2 3">
    <name type="scientific">Macrolepiota fuliginosa MF-IS2</name>
    <dbReference type="NCBI Taxonomy" id="1400762"/>
    <lineage>
        <taxon>Eukaryota</taxon>
        <taxon>Fungi</taxon>
        <taxon>Dikarya</taxon>
        <taxon>Basidiomycota</taxon>
        <taxon>Agaricomycotina</taxon>
        <taxon>Agaricomycetes</taxon>
        <taxon>Agaricomycetidae</taxon>
        <taxon>Agaricales</taxon>
        <taxon>Agaricineae</taxon>
        <taxon>Agaricaceae</taxon>
        <taxon>Macrolepiota</taxon>
    </lineage>
</organism>
<dbReference type="AlphaFoldDB" id="A0A9P5X183"/>